<dbReference type="GeneID" id="85357148"/>
<sequence length="71" mass="7753">MRGKPAPDILVATRELLGRDAGEPRLASGDQISERQKGLVFEDGFVGVQAGKASGNERTVHSYTLSTKYRY</sequence>
<evidence type="ECO:0000313" key="2">
    <source>
        <dbReference type="Proteomes" id="UP001175211"/>
    </source>
</evidence>
<dbReference type="Gene3D" id="3.40.50.1000">
    <property type="entry name" value="HAD superfamily/HAD-like"/>
    <property type="match status" value="1"/>
</dbReference>
<keyword evidence="2" id="KW-1185">Reference proteome</keyword>
<dbReference type="InterPro" id="IPR023214">
    <property type="entry name" value="HAD_sf"/>
</dbReference>
<organism evidence="1 2">
    <name type="scientific">Armillaria tabescens</name>
    <name type="common">Ringless honey mushroom</name>
    <name type="synonym">Agaricus tabescens</name>
    <dbReference type="NCBI Taxonomy" id="1929756"/>
    <lineage>
        <taxon>Eukaryota</taxon>
        <taxon>Fungi</taxon>
        <taxon>Dikarya</taxon>
        <taxon>Basidiomycota</taxon>
        <taxon>Agaricomycotina</taxon>
        <taxon>Agaricomycetes</taxon>
        <taxon>Agaricomycetidae</taxon>
        <taxon>Agaricales</taxon>
        <taxon>Marasmiineae</taxon>
        <taxon>Physalacriaceae</taxon>
        <taxon>Desarmillaria</taxon>
    </lineage>
</organism>
<dbReference type="EMBL" id="JAUEPS010000025">
    <property type="protein sequence ID" value="KAK0455554.1"/>
    <property type="molecule type" value="Genomic_DNA"/>
</dbReference>
<gene>
    <name evidence="1" type="ORF">EV420DRAFT_1554265</name>
</gene>
<dbReference type="SUPFAM" id="SSF56784">
    <property type="entry name" value="HAD-like"/>
    <property type="match status" value="1"/>
</dbReference>
<evidence type="ECO:0000313" key="1">
    <source>
        <dbReference type="EMBL" id="KAK0455554.1"/>
    </source>
</evidence>
<dbReference type="Proteomes" id="UP001175211">
    <property type="component" value="Unassembled WGS sequence"/>
</dbReference>
<name>A0AA39N320_ARMTA</name>
<protein>
    <submittedName>
        <fullName evidence="1">Uncharacterized protein</fullName>
    </submittedName>
</protein>
<dbReference type="InterPro" id="IPR036412">
    <property type="entry name" value="HAD-like_sf"/>
</dbReference>
<accession>A0AA39N320</accession>
<reference evidence="1" key="1">
    <citation type="submission" date="2023-06" db="EMBL/GenBank/DDBJ databases">
        <authorList>
            <consortium name="Lawrence Berkeley National Laboratory"/>
            <person name="Ahrendt S."/>
            <person name="Sahu N."/>
            <person name="Indic B."/>
            <person name="Wong-Bajracharya J."/>
            <person name="Merenyi Z."/>
            <person name="Ke H.-M."/>
            <person name="Monk M."/>
            <person name="Kocsube S."/>
            <person name="Drula E."/>
            <person name="Lipzen A."/>
            <person name="Balint B."/>
            <person name="Henrissat B."/>
            <person name="Andreopoulos B."/>
            <person name="Martin F.M."/>
            <person name="Harder C.B."/>
            <person name="Rigling D."/>
            <person name="Ford K.L."/>
            <person name="Foster G.D."/>
            <person name="Pangilinan J."/>
            <person name="Papanicolaou A."/>
            <person name="Barry K."/>
            <person name="LaButti K."/>
            <person name="Viragh M."/>
            <person name="Koriabine M."/>
            <person name="Yan M."/>
            <person name="Riley R."/>
            <person name="Champramary S."/>
            <person name="Plett K.L."/>
            <person name="Tsai I.J."/>
            <person name="Slot J."/>
            <person name="Sipos G."/>
            <person name="Plett J."/>
            <person name="Nagy L.G."/>
            <person name="Grigoriev I.V."/>
        </authorList>
    </citation>
    <scope>NUCLEOTIDE SEQUENCE</scope>
    <source>
        <strain evidence="1">CCBAS 213</strain>
    </source>
</reference>
<dbReference type="AlphaFoldDB" id="A0AA39N320"/>
<dbReference type="RefSeq" id="XP_060329064.1">
    <property type="nucleotide sequence ID" value="XM_060473600.1"/>
</dbReference>
<proteinExistence type="predicted"/>
<comment type="caution">
    <text evidence="1">The sequence shown here is derived from an EMBL/GenBank/DDBJ whole genome shotgun (WGS) entry which is preliminary data.</text>
</comment>